<dbReference type="InterPro" id="IPR029058">
    <property type="entry name" value="AB_hydrolase_fold"/>
</dbReference>
<dbReference type="SUPFAM" id="SSF53474">
    <property type="entry name" value="alpha/beta-Hydrolases"/>
    <property type="match status" value="1"/>
</dbReference>
<feature type="chain" id="PRO_5038828516" evidence="5">
    <location>
        <begin position="32"/>
        <end position="540"/>
    </location>
</feature>
<dbReference type="PANTHER" id="PTHR43248">
    <property type="entry name" value="2-SUCCINYL-6-HYDROXY-2,4-CYCLOHEXADIENE-1-CARBOXYLATE SYNTHASE"/>
    <property type="match status" value="1"/>
</dbReference>
<sequence length="540" mass="56962">MFPHPSARSHRRRITAIATSVLLAASLAACTSTGKTEPPAPTTESHPPSGPVPAGLERFYGQSLSWADCAPYATSEDARSAFQAKDIQCARLTVPLDYAKPAGDTITLGLLRRKATDAGSRIGSLVVNPGGPGASGMVAAAGLIKPVTSTGLGKRFDLVGFDPRGIGASQPAIHCLTDAERDADRADDSETDGSPAGVLKQEAQEKDFAAKCAQRTEDGTGMLANVGTRDVAKDLDVLRSVLGDQKLTYLGYSYGTRIGSAYAEAFPRNVRAMVLDGAVDPEQDAVESLVAQGQGFGTAFTQFAKWCTAQQDCALGGDAGGAVKAFQDLTRPLIDFPVPVGDGRKLSYEDATTGVIQALYQESLWDTLNTGLNELKQQRGATLEKLADIYNERDSTGKYGTTQDAFTAIRCVDDPRVTDPAVILKAQEEYVKVAPFLDDGRPASAARDACAFWPVPNTSEPHVPNVEGLAKTLVISTTNDPATPYQAGVNLAKGLKGALLTYEGTQHTVFLQGVKCVDEAGTDYLVDGTVPPDGKRCSGQ</sequence>
<dbReference type="AlphaFoldDB" id="A0A1H4IEL5"/>
<feature type="domain" description="AB hydrolase-1" evidence="6">
    <location>
        <begin position="125"/>
        <end position="513"/>
    </location>
</feature>
<dbReference type="STRING" id="208445.SAMN04489727_0530"/>
<evidence type="ECO:0000313" key="7">
    <source>
        <dbReference type="EMBL" id="SEB32539.1"/>
    </source>
</evidence>
<reference evidence="8" key="1">
    <citation type="submission" date="2016-10" db="EMBL/GenBank/DDBJ databases">
        <authorList>
            <person name="Varghese N."/>
            <person name="Submissions S."/>
        </authorList>
    </citation>
    <scope>NUCLEOTIDE SEQUENCE [LARGE SCALE GENOMIC DNA]</scope>
    <source>
        <strain evidence="8">DSM 44544</strain>
    </source>
</reference>
<evidence type="ECO:0000313" key="8">
    <source>
        <dbReference type="Proteomes" id="UP000199622"/>
    </source>
</evidence>
<gene>
    <name evidence="7" type="ORF">SAMN04489727_0530</name>
</gene>
<evidence type="ECO:0000256" key="1">
    <source>
        <dbReference type="ARBA" id="ARBA00010088"/>
    </source>
</evidence>
<evidence type="ECO:0000256" key="2">
    <source>
        <dbReference type="ARBA" id="ARBA00022729"/>
    </source>
</evidence>
<evidence type="ECO:0000256" key="3">
    <source>
        <dbReference type="ARBA" id="ARBA00022801"/>
    </source>
</evidence>
<dbReference type="InterPro" id="IPR051601">
    <property type="entry name" value="Serine_prot/Carboxylest_S33"/>
</dbReference>
<dbReference type="InterPro" id="IPR000073">
    <property type="entry name" value="AB_hydrolase_1"/>
</dbReference>
<evidence type="ECO:0000259" key="6">
    <source>
        <dbReference type="Pfam" id="PF00561"/>
    </source>
</evidence>
<keyword evidence="8" id="KW-1185">Reference proteome</keyword>
<evidence type="ECO:0000256" key="4">
    <source>
        <dbReference type="SAM" id="MobiDB-lite"/>
    </source>
</evidence>
<dbReference type="EMBL" id="FNSO01000002">
    <property type="protein sequence ID" value="SEB32539.1"/>
    <property type="molecule type" value="Genomic_DNA"/>
</dbReference>
<proteinExistence type="inferred from homology"/>
<keyword evidence="2 5" id="KW-0732">Signal</keyword>
<dbReference type="Pfam" id="PF00561">
    <property type="entry name" value="Abhydrolase_1"/>
    <property type="match status" value="1"/>
</dbReference>
<dbReference type="Gene3D" id="3.40.50.1820">
    <property type="entry name" value="alpha/beta hydrolase"/>
    <property type="match status" value="1"/>
</dbReference>
<dbReference type="PANTHER" id="PTHR43248:SF29">
    <property type="entry name" value="TRIPEPTIDYL AMINOPEPTIDASE"/>
    <property type="match status" value="1"/>
</dbReference>
<feature type="region of interest" description="Disordered" evidence="4">
    <location>
        <begin position="32"/>
        <end position="54"/>
    </location>
</feature>
<dbReference type="GO" id="GO:0016787">
    <property type="term" value="F:hydrolase activity"/>
    <property type="evidence" value="ECO:0007669"/>
    <property type="project" value="UniProtKB-KW"/>
</dbReference>
<name>A0A1H4IEL5_9PSEU</name>
<keyword evidence="3 7" id="KW-0378">Hydrolase</keyword>
<protein>
    <submittedName>
        <fullName evidence="7">Alpha/beta hydrolase fold</fullName>
    </submittedName>
</protein>
<dbReference type="Proteomes" id="UP000199622">
    <property type="component" value="Unassembled WGS sequence"/>
</dbReference>
<organism evidence="7 8">
    <name type="scientific">Amycolatopsis tolypomycina</name>
    <dbReference type="NCBI Taxonomy" id="208445"/>
    <lineage>
        <taxon>Bacteria</taxon>
        <taxon>Bacillati</taxon>
        <taxon>Actinomycetota</taxon>
        <taxon>Actinomycetes</taxon>
        <taxon>Pseudonocardiales</taxon>
        <taxon>Pseudonocardiaceae</taxon>
        <taxon>Amycolatopsis</taxon>
    </lineage>
</organism>
<accession>A0A1H4IEL5</accession>
<feature type="signal peptide" evidence="5">
    <location>
        <begin position="1"/>
        <end position="31"/>
    </location>
</feature>
<evidence type="ECO:0000256" key="5">
    <source>
        <dbReference type="SAM" id="SignalP"/>
    </source>
</evidence>
<comment type="similarity">
    <text evidence="1">Belongs to the peptidase S33 family.</text>
</comment>